<proteinExistence type="predicted"/>
<dbReference type="Pfam" id="PF23337">
    <property type="entry name" value="PTHB1_pf"/>
    <property type="match status" value="1"/>
</dbReference>
<feature type="domain" description="PTHB1 platform" evidence="5">
    <location>
        <begin position="502"/>
        <end position="609"/>
    </location>
</feature>
<feature type="compositionally biased region" description="Acidic residues" evidence="2">
    <location>
        <begin position="961"/>
        <end position="975"/>
    </location>
</feature>
<dbReference type="Pfam" id="PF14727">
    <property type="entry name" value="PHTB1_N"/>
    <property type="match status" value="1"/>
</dbReference>
<feature type="compositionally biased region" description="Basic and acidic residues" evidence="2">
    <location>
        <begin position="866"/>
        <end position="889"/>
    </location>
</feature>
<feature type="compositionally biased region" description="Low complexity" evidence="2">
    <location>
        <begin position="912"/>
        <end position="925"/>
    </location>
</feature>
<feature type="domain" description="PTHB1 hairpin" evidence="6">
    <location>
        <begin position="611"/>
        <end position="713"/>
    </location>
</feature>
<feature type="coiled-coil region" evidence="1">
    <location>
        <begin position="345"/>
        <end position="372"/>
    </location>
</feature>
<feature type="domain" description="PTHB1 GAE" evidence="4">
    <location>
        <begin position="413"/>
        <end position="498"/>
    </location>
</feature>
<keyword evidence="1" id="KW-0175">Coiled coil</keyword>
<dbReference type="Proteomes" id="UP000749559">
    <property type="component" value="Unassembled WGS sequence"/>
</dbReference>
<dbReference type="InterPro" id="IPR055364">
    <property type="entry name" value="PTHB1_CtH_dom"/>
</dbReference>
<dbReference type="InterPro" id="IPR055363">
    <property type="entry name" value="PTHB1_hp_dom"/>
</dbReference>
<dbReference type="InterPro" id="IPR055362">
    <property type="entry name" value="PTHB1_pf_dom"/>
</dbReference>
<dbReference type="Pfam" id="PF23339">
    <property type="entry name" value="PTHB1_CtH"/>
    <property type="match status" value="1"/>
</dbReference>
<comment type="caution">
    <text evidence="8">The sequence shown here is derived from an EMBL/GenBank/DDBJ whole genome shotgun (WGS) entry which is preliminary data.</text>
</comment>
<evidence type="ECO:0000259" key="5">
    <source>
        <dbReference type="Pfam" id="PF23337"/>
    </source>
</evidence>
<evidence type="ECO:0000259" key="4">
    <source>
        <dbReference type="Pfam" id="PF14728"/>
    </source>
</evidence>
<evidence type="ECO:0000259" key="6">
    <source>
        <dbReference type="Pfam" id="PF23338"/>
    </source>
</evidence>
<evidence type="ECO:0000259" key="7">
    <source>
        <dbReference type="Pfam" id="PF23339"/>
    </source>
</evidence>
<evidence type="ECO:0000313" key="9">
    <source>
        <dbReference type="Proteomes" id="UP000749559"/>
    </source>
</evidence>
<accession>A0A8J1XSE6</accession>
<sequence length="988" mass="108457">MKNTIVGVYVSQILIMQQTDKIKPQPLKTESGWSGYKPEDVLIEQQLPQPILQVEAGHFIAGSGNNENLSLAILHPRKIAVYSLTAVVGAVEHGSHCKLSLVYEHNLQRTAFCFCYGPFGGVKGRDFICVQSMDGTISVFEQESFAFSRFLPGALLPGPLVYLAKTDSFITVSSSRHIECYKYQVLAVATDSKTKEESQSLKSGKRVAMDWSLNIGEQALDIAVSSFPNSPVCIFVLGEHNLYCVTEFGKLRFAKKFEFNVSCFLPYKTVTEGTVNTLVGTHTNSLMVYQDITLKWAAQLQHTPVQIRLGNFGDLKGVIVSLSDEGHLDCSYLGTDPAIFMTPASESRETNYDDLDEELAALSEKIKESSKSIAAVPVAKSSGTDIEIISSVPPNLDAPSRALETSITDEDTPVPSITVTIQLKAKSTANNVNVTIHVAPPLVVDKPVLMFPMVDASSNIKAEVTFYIKSPFLPANMDVQVTATYQTPTGAPRVSQSSLSLPLKLIVKPAMPVKQAAYKITIDTNKPPVNLNDVYPDLLGESAGGPGNALGFQYFGGHLVTLLASKTSQRYRLQCDSFESIWLVVQDLVKRLTDYHASRRISDFKVSFSSNLPLQEFFEVVDQHFELRLNNEKMKELLSQRATQFRSIQKRLLTRFKDKTPAPLANLDTLLDGTYRQLLALGDAIDENSQKQSIVSNHLSCAVQLLNYIVKVWLDMSDSEFHVLQGSLTPVICDNGEVGWEEIVDTSITHLLRTCLAKSSKDQTINPAPLTMPKDTTKIKKHVALLFDRLGKGARLYIEGQQESKPLNNDKLKLPSPRNRSMGEEPSEEFEGGSTPLGEAEVPTGSKFGDKRKSPRGQGLEPLKPLNDRERKGGSKSLNEQEEKRKDLVPDLDDLYSSVHKEEPPEPVNAIGSLPPLGGSKLPPVSNLPPLGSIGGADLDENDPGGGASRFKKKRPKVPDLDDMGSTDSPQDMDELLNGLGSEKVYSL</sequence>
<feature type="domain" description="PTHB1 N-terminal" evidence="3">
    <location>
        <begin position="22"/>
        <end position="337"/>
    </location>
</feature>
<feature type="domain" description="PTHB1 C-terminal helix bundle" evidence="7">
    <location>
        <begin position="716"/>
        <end position="790"/>
    </location>
</feature>
<gene>
    <name evidence="8" type="ORF">OFUS_LOCUS15298</name>
</gene>
<reference evidence="8" key="1">
    <citation type="submission" date="2022-03" db="EMBL/GenBank/DDBJ databases">
        <authorList>
            <person name="Martin C."/>
        </authorList>
    </citation>
    <scope>NUCLEOTIDE SEQUENCE</scope>
</reference>
<dbReference type="Pfam" id="PF14728">
    <property type="entry name" value="PTHB1_GAE"/>
    <property type="match status" value="1"/>
</dbReference>
<dbReference type="OrthoDB" id="10262646at2759"/>
<keyword evidence="9" id="KW-1185">Reference proteome</keyword>
<dbReference type="Pfam" id="PF23338">
    <property type="entry name" value="PTHB1_hp"/>
    <property type="match status" value="1"/>
</dbReference>
<dbReference type="PANTHER" id="PTHR20991">
    <property type="entry name" value="PARATHYROID HORMONE-RESPONSIVE B1 GENE"/>
    <property type="match status" value="1"/>
</dbReference>
<name>A0A8J1XSE6_OWEFU</name>
<dbReference type="PANTHER" id="PTHR20991:SF0">
    <property type="entry name" value="PROTEIN PTHB1"/>
    <property type="match status" value="1"/>
</dbReference>
<evidence type="ECO:0000256" key="1">
    <source>
        <dbReference type="SAM" id="Coils"/>
    </source>
</evidence>
<dbReference type="InterPro" id="IPR028073">
    <property type="entry name" value="PHTB1_N_dom"/>
</dbReference>
<protein>
    <submittedName>
        <fullName evidence="8">Uncharacterized protein</fullName>
    </submittedName>
</protein>
<dbReference type="GO" id="GO:0016020">
    <property type="term" value="C:membrane"/>
    <property type="evidence" value="ECO:0007669"/>
    <property type="project" value="TreeGrafter"/>
</dbReference>
<dbReference type="AlphaFoldDB" id="A0A8J1XSE6"/>
<dbReference type="EMBL" id="CAIIXF020000007">
    <property type="protein sequence ID" value="CAH1790036.1"/>
    <property type="molecule type" value="Genomic_DNA"/>
</dbReference>
<evidence type="ECO:0000256" key="2">
    <source>
        <dbReference type="SAM" id="MobiDB-lite"/>
    </source>
</evidence>
<dbReference type="InterPro" id="IPR026511">
    <property type="entry name" value="PTHB1"/>
</dbReference>
<dbReference type="InterPro" id="IPR028074">
    <property type="entry name" value="PHTB1_GAE_dom"/>
</dbReference>
<feature type="region of interest" description="Disordered" evidence="2">
    <location>
        <begin position="801"/>
        <end position="988"/>
    </location>
</feature>
<dbReference type="GO" id="GO:0034464">
    <property type="term" value="C:BBSome"/>
    <property type="evidence" value="ECO:0007669"/>
    <property type="project" value="InterPro"/>
</dbReference>
<organism evidence="8 9">
    <name type="scientific">Owenia fusiformis</name>
    <name type="common">Polychaete worm</name>
    <dbReference type="NCBI Taxonomy" id="6347"/>
    <lineage>
        <taxon>Eukaryota</taxon>
        <taxon>Metazoa</taxon>
        <taxon>Spiralia</taxon>
        <taxon>Lophotrochozoa</taxon>
        <taxon>Annelida</taxon>
        <taxon>Polychaeta</taxon>
        <taxon>Sedentaria</taxon>
        <taxon>Canalipalpata</taxon>
        <taxon>Sabellida</taxon>
        <taxon>Oweniida</taxon>
        <taxon>Oweniidae</taxon>
        <taxon>Owenia</taxon>
    </lineage>
</organism>
<dbReference type="GO" id="GO:0060271">
    <property type="term" value="P:cilium assembly"/>
    <property type="evidence" value="ECO:0007669"/>
    <property type="project" value="TreeGrafter"/>
</dbReference>
<evidence type="ECO:0000313" key="8">
    <source>
        <dbReference type="EMBL" id="CAH1790036.1"/>
    </source>
</evidence>
<evidence type="ECO:0000259" key="3">
    <source>
        <dbReference type="Pfam" id="PF14727"/>
    </source>
</evidence>